<keyword evidence="4 7" id="KW-0238">DNA-binding</keyword>
<feature type="modified residue" description="4-aspartylphosphate" evidence="6">
    <location>
        <position position="52"/>
    </location>
</feature>
<protein>
    <submittedName>
        <fullName evidence="10">Two-component system, OmpR family, phosphate regulon response regulator PhoB</fullName>
    </submittedName>
</protein>
<dbReference type="SMART" id="SM00862">
    <property type="entry name" value="Trans_reg_C"/>
    <property type="match status" value="1"/>
</dbReference>
<dbReference type="InterPro" id="IPR036388">
    <property type="entry name" value="WH-like_DNA-bd_sf"/>
</dbReference>
<evidence type="ECO:0000256" key="2">
    <source>
        <dbReference type="ARBA" id="ARBA00023012"/>
    </source>
</evidence>
<keyword evidence="3" id="KW-0805">Transcription regulation</keyword>
<dbReference type="EMBL" id="FNBX01000012">
    <property type="protein sequence ID" value="SDF76644.1"/>
    <property type="molecule type" value="Genomic_DNA"/>
</dbReference>
<dbReference type="RefSeq" id="WP_092154274.1">
    <property type="nucleotide sequence ID" value="NZ_FNBX01000012.1"/>
</dbReference>
<feature type="domain" description="OmpR/PhoB-type" evidence="9">
    <location>
        <begin position="128"/>
        <end position="224"/>
    </location>
</feature>
<dbReference type="PANTHER" id="PTHR48111">
    <property type="entry name" value="REGULATOR OF RPOS"/>
    <property type="match status" value="1"/>
</dbReference>
<dbReference type="AlphaFoldDB" id="A0A1G7NRG8"/>
<dbReference type="GO" id="GO:0006355">
    <property type="term" value="P:regulation of DNA-templated transcription"/>
    <property type="evidence" value="ECO:0007669"/>
    <property type="project" value="InterPro"/>
</dbReference>
<dbReference type="Pfam" id="PF00072">
    <property type="entry name" value="Response_reg"/>
    <property type="match status" value="1"/>
</dbReference>
<evidence type="ECO:0000256" key="3">
    <source>
        <dbReference type="ARBA" id="ARBA00023015"/>
    </source>
</evidence>
<proteinExistence type="predicted"/>
<dbReference type="Gene3D" id="3.40.50.2300">
    <property type="match status" value="1"/>
</dbReference>
<evidence type="ECO:0000259" key="8">
    <source>
        <dbReference type="PROSITE" id="PS50110"/>
    </source>
</evidence>
<organism evidence="10 11">
    <name type="scientific">Desulfovibrio legallii</name>
    <dbReference type="NCBI Taxonomy" id="571438"/>
    <lineage>
        <taxon>Bacteria</taxon>
        <taxon>Pseudomonadati</taxon>
        <taxon>Thermodesulfobacteriota</taxon>
        <taxon>Desulfovibrionia</taxon>
        <taxon>Desulfovibrionales</taxon>
        <taxon>Desulfovibrionaceae</taxon>
        <taxon>Desulfovibrio</taxon>
    </lineage>
</organism>
<dbReference type="InterPro" id="IPR001789">
    <property type="entry name" value="Sig_transdc_resp-reg_receiver"/>
</dbReference>
<dbReference type="InterPro" id="IPR016032">
    <property type="entry name" value="Sig_transdc_resp-reg_C-effctor"/>
</dbReference>
<dbReference type="Gene3D" id="1.10.10.10">
    <property type="entry name" value="Winged helix-like DNA-binding domain superfamily/Winged helix DNA-binding domain"/>
    <property type="match status" value="1"/>
</dbReference>
<keyword evidence="5" id="KW-0804">Transcription</keyword>
<keyword evidence="11" id="KW-1185">Reference proteome</keyword>
<dbReference type="SUPFAM" id="SSF46894">
    <property type="entry name" value="C-terminal effector domain of the bipartite response regulators"/>
    <property type="match status" value="1"/>
</dbReference>
<dbReference type="OrthoDB" id="368799at2"/>
<dbReference type="PROSITE" id="PS50110">
    <property type="entry name" value="RESPONSE_REGULATORY"/>
    <property type="match status" value="1"/>
</dbReference>
<evidence type="ECO:0000256" key="6">
    <source>
        <dbReference type="PROSITE-ProRule" id="PRU00169"/>
    </source>
</evidence>
<dbReference type="Gene3D" id="6.10.250.690">
    <property type="match status" value="1"/>
</dbReference>
<dbReference type="STRING" id="571438.SAMN05192586_11266"/>
<dbReference type="SMART" id="SM00448">
    <property type="entry name" value="REC"/>
    <property type="match status" value="1"/>
</dbReference>
<reference evidence="11" key="1">
    <citation type="submission" date="2016-10" db="EMBL/GenBank/DDBJ databases">
        <authorList>
            <person name="Varghese N."/>
            <person name="Submissions S."/>
        </authorList>
    </citation>
    <scope>NUCLEOTIDE SEQUENCE [LARGE SCALE GENOMIC DNA]</scope>
    <source>
        <strain evidence="11">KHC7</strain>
    </source>
</reference>
<dbReference type="InterPro" id="IPR001867">
    <property type="entry name" value="OmpR/PhoB-type_DNA-bd"/>
</dbReference>
<feature type="DNA-binding region" description="OmpR/PhoB-type" evidence="7">
    <location>
        <begin position="128"/>
        <end position="224"/>
    </location>
</feature>
<dbReference type="Proteomes" id="UP000199355">
    <property type="component" value="Unassembled WGS sequence"/>
</dbReference>
<name>A0A1G7NRG8_9BACT</name>
<feature type="domain" description="Response regulatory" evidence="8">
    <location>
        <begin position="3"/>
        <end position="119"/>
    </location>
</feature>
<evidence type="ECO:0000259" key="9">
    <source>
        <dbReference type="PROSITE" id="PS51755"/>
    </source>
</evidence>
<dbReference type="InterPro" id="IPR011006">
    <property type="entry name" value="CheY-like_superfamily"/>
</dbReference>
<keyword evidence="1 6" id="KW-0597">Phosphoprotein</keyword>
<dbReference type="GO" id="GO:0032993">
    <property type="term" value="C:protein-DNA complex"/>
    <property type="evidence" value="ECO:0007669"/>
    <property type="project" value="TreeGrafter"/>
</dbReference>
<dbReference type="GO" id="GO:0005829">
    <property type="term" value="C:cytosol"/>
    <property type="evidence" value="ECO:0007669"/>
    <property type="project" value="TreeGrafter"/>
</dbReference>
<sequence>MQQILVVEDEADIRELLRFNLEREGFGVLEAADGPQALELARRHIPALVLLDVMLPGIDGFEVCRRLGAQAETAHIPILMLTARGEEMDRVVGLSLGADDYVVKPFSVRELMLRVRAVLRRGGREGQNPVLERHGIRLRTDAHTAEAEGCALNLTATEFRLLEDLLRHAGTVRTREQLLNKVWGYSFEGYARTVDTHVRRLRAKLGPAAPLLETVRGVGYRIKE</sequence>
<dbReference type="SUPFAM" id="SSF52172">
    <property type="entry name" value="CheY-like"/>
    <property type="match status" value="1"/>
</dbReference>
<evidence type="ECO:0000256" key="4">
    <source>
        <dbReference type="ARBA" id="ARBA00023125"/>
    </source>
</evidence>
<gene>
    <name evidence="10" type="ORF">SAMN05192586_11266</name>
</gene>
<evidence type="ECO:0000256" key="7">
    <source>
        <dbReference type="PROSITE-ProRule" id="PRU01091"/>
    </source>
</evidence>
<keyword evidence="2" id="KW-0902">Two-component regulatory system</keyword>
<dbReference type="Pfam" id="PF00486">
    <property type="entry name" value="Trans_reg_C"/>
    <property type="match status" value="1"/>
</dbReference>
<dbReference type="InterPro" id="IPR039420">
    <property type="entry name" value="WalR-like"/>
</dbReference>
<evidence type="ECO:0000313" key="11">
    <source>
        <dbReference type="Proteomes" id="UP000199355"/>
    </source>
</evidence>
<dbReference type="CDD" id="cd00383">
    <property type="entry name" value="trans_reg_C"/>
    <property type="match status" value="1"/>
</dbReference>
<dbReference type="PROSITE" id="PS51755">
    <property type="entry name" value="OMPR_PHOB"/>
    <property type="match status" value="1"/>
</dbReference>
<dbReference type="PANTHER" id="PTHR48111:SF4">
    <property type="entry name" value="DNA-BINDING DUAL TRANSCRIPTIONAL REGULATOR OMPR"/>
    <property type="match status" value="1"/>
</dbReference>
<evidence type="ECO:0000256" key="1">
    <source>
        <dbReference type="ARBA" id="ARBA00022553"/>
    </source>
</evidence>
<dbReference type="GO" id="GO:0000976">
    <property type="term" value="F:transcription cis-regulatory region binding"/>
    <property type="evidence" value="ECO:0007669"/>
    <property type="project" value="TreeGrafter"/>
</dbReference>
<evidence type="ECO:0000313" key="10">
    <source>
        <dbReference type="EMBL" id="SDF76644.1"/>
    </source>
</evidence>
<evidence type="ECO:0000256" key="5">
    <source>
        <dbReference type="ARBA" id="ARBA00023163"/>
    </source>
</evidence>
<dbReference type="GO" id="GO:0000156">
    <property type="term" value="F:phosphorelay response regulator activity"/>
    <property type="evidence" value="ECO:0007669"/>
    <property type="project" value="TreeGrafter"/>
</dbReference>
<dbReference type="FunFam" id="3.40.50.2300:FF:000001">
    <property type="entry name" value="DNA-binding response regulator PhoB"/>
    <property type="match status" value="1"/>
</dbReference>
<accession>A0A1G7NRG8</accession>